<keyword evidence="12 22" id="KW-0067">ATP-binding</keyword>
<reference evidence="25 26" key="1">
    <citation type="submission" date="2017-03" db="EMBL/GenBank/DDBJ databases">
        <title>Genome of the blue death feigning beetle - Asbolus verrucosus.</title>
        <authorList>
            <person name="Rider S.D."/>
        </authorList>
    </citation>
    <scope>NUCLEOTIDE SEQUENCE [LARGE SCALE GENOMIC DNA]</scope>
    <source>
        <strain evidence="25">Butters</strain>
        <tissue evidence="25">Head and leg muscle</tissue>
    </source>
</reference>
<evidence type="ECO:0000256" key="21">
    <source>
        <dbReference type="ARBA" id="ARBA00069557"/>
    </source>
</evidence>
<comment type="function">
    <text evidence="20">Probable DNA helicase that may play a role in DNA repair during meiosis.</text>
</comment>
<keyword evidence="6 22" id="KW-0547">Nucleotide-binding</keyword>
<dbReference type="GO" id="GO:0008270">
    <property type="term" value="F:zinc ion binding"/>
    <property type="evidence" value="ECO:0007669"/>
    <property type="project" value="UniProtKB-KW"/>
</dbReference>
<dbReference type="STRING" id="1661398.A0A482VSA1"/>
<keyword evidence="7" id="KW-0227">DNA damage</keyword>
<evidence type="ECO:0000313" key="25">
    <source>
        <dbReference type="EMBL" id="RZC35570.1"/>
    </source>
</evidence>
<feature type="compositionally biased region" description="Basic and acidic residues" evidence="23">
    <location>
        <begin position="926"/>
        <end position="940"/>
    </location>
</feature>
<keyword evidence="26" id="KW-1185">Reference proteome</keyword>
<evidence type="ECO:0000259" key="24">
    <source>
        <dbReference type="PROSITE" id="PS50051"/>
    </source>
</evidence>
<evidence type="ECO:0000256" key="20">
    <source>
        <dbReference type="ARBA" id="ARBA00059876"/>
    </source>
</evidence>
<evidence type="ECO:0000256" key="15">
    <source>
        <dbReference type="ARBA" id="ARBA00023242"/>
    </source>
</evidence>
<dbReference type="PANTHER" id="PTHR11630">
    <property type="entry name" value="DNA REPLICATION LICENSING FACTOR MCM FAMILY MEMBER"/>
    <property type="match status" value="1"/>
</dbReference>
<dbReference type="GO" id="GO:0005634">
    <property type="term" value="C:nucleus"/>
    <property type="evidence" value="ECO:0007669"/>
    <property type="project" value="UniProtKB-SubCell"/>
</dbReference>
<dbReference type="InterPro" id="IPR031327">
    <property type="entry name" value="MCM"/>
</dbReference>
<keyword evidence="4" id="KW-0235">DNA replication</keyword>
<evidence type="ECO:0000256" key="10">
    <source>
        <dbReference type="ARBA" id="ARBA00022806"/>
    </source>
</evidence>
<dbReference type="GO" id="GO:0042555">
    <property type="term" value="C:MCM complex"/>
    <property type="evidence" value="ECO:0007669"/>
    <property type="project" value="TreeGrafter"/>
</dbReference>
<dbReference type="Gene3D" id="3.30.1640.10">
    <property type="entry name" value="mini-chromosome maintenance (MCM) complex, chain A, domain 1"/>
    <property type="match status" value="1"/>
</dbReference>
<dbReference type="InterPro" id="IPR027417">
    <property type="entry name" value="P-loop_NTPase"/>
</dbReference>
<dbReference type="PROSITE" id="PS00847">
    <property type="entry name" value="MCM_1"/>
    <property type="match status" value="1"/>
</dbReference>
<dbReference type="GO" id="GO:0003697">
    <property type="term" value="F:single-stranded DNA binding"/>
    <property type="evidence" value="ECO:0007669"/>
    <property type="project" value="TreeGrafter"/>
</dbReference>
<evidence type="ECO:0000256" key="17">
    <source>
        <dbReference type="ARBA" id="ARBA00041085"/>
    </source>
</evidence>
<evidence type="ECO:0000313" key="26">
    <source>
        <dbReference type="Proteomes" id="UP000292052"/>
    </source>
</evidence>
<comment type="subcellular location">
    <subcellularLocation>
        <location evidence="1">Nucleus</location>
    </subcellularLocation>
</comment>
<dbReference type="SUPFAM" id="SSF52540">
    <property type="entry name" value="P-loop containing nucleoside triphosphate hydrolases"/>
    <property type="match status" value="1"/>
</dbReference>
<dbReference type="GO" id="GO:0005524">
    <property type="term" value="F:ATP binding"/>
    <property type="evidence" value="ECO:0007669"/>
    <property type="project" value="UniProtKB-KW"/>
</dbReference>
<keyword evidence="9" id="KW-0378">Hydrolase</keyword>
<evidence type="ECO:0000256" key="18">
    <source>
        <dbReference type="ARBA" id="ARBA00042301"/>
    </source>
</evidence>
<dbReference type="InterPro" id="IPR058768">
    <property type="entry name" value="MCM9_N"/>
</dbReference>
<dbReference type="Pfam" id="PF00493">
    <property type="entry name" value="MCM"/>
    <property type="match status" value="1"/>
</dbReference>
<name>A0A482VSA1_ASBVE</name>
<feature type="compositionally biased region" description="Low complexity" evidence="23">
    <location>
        <begin position="910"/>
        <end position="923"/>
    </location>
</feature>
<evidence type="ECO:0000256" key="5">
    <source>
        <dbReference type="ARBA" id="ARBA00022723"/>
    </source>
</evidence>
<evidence type="ECO:0000256" key="6">
    <source>
        <dbReference type="ARBA" id="ARBA00022741"/>
    </source>
</evidence>
<dbReference type="GO" id="GO:0051321">
    <property type="term" value="P:meiotic cell cycle"/>
    <property type="evidence" value="ECO:0007669"/>
    <property type="project" value="UniProtKB-KW"/>
</dbReference>
<evidence type="ECO:0000256" key="23">
    <source>
        <dbReference type="SAM" id="MobiDB-lite"/>
    </source>
</evidence>
<keyword evidence="16" id="KW-0469">Meiosis</keyword>
<dbReference type="Gene3D" id="3.40.50.300">
    <property type="entry name" value="P-loop containing nucleotide triphosphate hydrolases"/>
    <property type="match status" value="1"/>
</dbReference>
<evidence type="ECO:0000256" key="11">
    <source>
        <dbReference type="ARBA" id="ARBA00022833"/>
    </source>
</evidence>
<dbReference type="InterPro" id="IPR012340">
    <property type="entry name" value="NA-bd_OB-fold"/>
</dbReference>
<proteinExistence type="inferred from homology"/>
<dbReference type="PANTHER" id="PTHR11630:SF48">
    <property type="entry name" value="DNA HELICASE MCM9"/>
    <property type="match status" value="1"/>
</dbReference>
<comment type="similarity">
    <text evidence="2 22">Belongs to the MCM family.</text>
</comment>
<keyword evidence="5" id="KW-0479">Metal-binding</keyword>
<dbReference type="FunFam" id="3.40.50.300:FF:002270">
    <property type="entry name" value="Probable DNA helicase MCM9"/>
    <property type="match status" value="1"/>
</dbReference>
<dbReference type="InterPro" id="IPR018525">
    <property type="entry name" value="MCM_CS"/>
</dbReference>
<evidence type="ECO:0000256" key="2">
    <source>
        <dbReference type="ARBA" id="ARBA00008010"/>
    </source>
</evidence>
<evidence type="ECO:0000256" key="12">
    <source>
        <dbReference type="ARBA" id="ARBA00022840"/>
    </source>
</evidence>
<dbReference type="SUPFAM" id="SSF50249">
    <property type="entry name" value="Nucleic acid-binding proteins"/>
    <property type="match status" value="1"/>
</dbReference>
<evidence type="ECO:0000256" key="19">
    <source>
        <dbReference type="ARBA" id="ARBA00047995"/>
    </source>
</evidence>
<organism evidence="25 26">
    <name type="scientific">Asbolus verrucosus</name>
    <name type="common">Desert ironclad beetle</name>
    <dbReference type="NCBI Taxonomy" id="1661398"/>
    <lineage>
        <taxon>Eukaryota</taxon>
        <taxon>Metazoa</taxon>
        <taxon>Ecdysozoa</taxon>
        <taxon>Arthropoda</taxon>
        <taxon>Hexapoda</taxon>
        <taxon>Insecta</taxon>
        <taxon>Pterygota</taxon>
        <taxon>Neoptera</taxon>
        <taxon>Endopterygota</taxon>
        <taxon>Coleoptera</taxon>
        <taxon>Polyphaga</taxon>
        <taxon>Cucujiformia</taxon>
        <taxon>Tenebrionidae</taxon>
        <taxon>Pimeliinae</taxon>
        <taxon>Asbolus</taxon>
    </lineage>
</organism>
<dbReference type="Pfam" id="PF26066">
    <property type="entry name" value="MCM9_N"/>
    <property type="match status" value="1"/>
</dbReference>
<dbReference type="GO" id="GO:0000724">
    <property type="term" value="P:double-strand break repair via homologous recombination"/>
    <property type="evidence" value="ECO:0007669"/>
    <property type="project" value="TreeGrafter"/>
</dbReference>
<dbReference type="EMBL" id="QDEB01069747">
    <property type="protein sequence ID" value="RZC35570.1"/>
    <property type="molecule type" value="Genomic_DNA"/>
</dbReference>
<evidence type="ECO:0000256" key="9">
    <source>
        <dbReference type="ARBA" id="ARBA00022801"/>
    </source>
</evidence>
<protein>
    <recommendedName>
        <fullName evidence="17">DNA helicase MCM9</fullName>
        <ecNumber evidence="3">3.6.4.12</ecNumber>
    </recommendedName>
    <alternativeName>
        <fullName evidence="18">Minichromosome maintenance 9</fullName>
    </alternativeName>
    <alternativeName>
        <fullName evidence="21">Probable DNA helicase MCM9</fullName>
    </alternativeName>
</protein>
<accession>A0A482VSA1</accession>
<dbReference type="EC" id="3.6.4.12" evidence="3"/>
<keyword evidence="14" id="KW-0234">DNA repair</keyword>
<evidence type="ECO:0000256" key="1">
    <source>
        <dbReference type="ARBA" id="ARBA00004123"/>
    </source>
</evidence>
<evidence type="ECO:0000256" key="3">
    <source>
        <dbReference type="ARBA" id="ARBA00012551"/>
    </source>
</evidence>
<feature type="domain" description="MCM C-terminal AAA(+) ATPase" evidence="24">
    <location>
        <begin position="285"/>
        <end position="490"/>
    </location>
</feature>
<sequence>MCDKYLESYHKETIFEILESVDPNKHFSINIDFVELFENDPNLGNGILREPEKTLEEWDSAIKRVQTNLILQSERKLLLKNHVHCRIFGLPVCPELRRTIFPLNEDANKFLQISGTVVRMTSMKMLEYQRQYICAKCKYVMVITAEYERKNIIVSPKKCGNPEDCPGTNIINMGELNAEFCKDYQEIRMQENVSKLDVGCMPNSMWVTLEDDLVDSCKPGDNITVGIVKRRWGQFSLSKKMDIELVIKANHIQVNNNSSTTSLTPELKDMFSAFWQTYSDRPLAARDIILKSLCPQIFGLYVVKLAIAMVLAGGSHINDNSSTGVRVRAEPHLLLVGDPGTGKSQLLRFASKIIPRSVLTTGVGSTAAGLTVTAVMENGEWQLEGGALVLSDGGICCIDEFNSMKEHDRTSIHEAMEQQTISVAKASIVCKLSTRCSILAATNPKGNLDPSQPLSMNIALASPLLSRFDLILLLRDKINDNWDSLVADYILNSQNNTSKLTENIYWTIETLQAYFAVIKKVHPILTEDSNKILSGYYQAQRRKNSRNKSRTTVRLLDSLVRLSQGHARLMYHEEVQIVDAVMAVVLVETAMEADSSVFDLRFDIQNDFPESPMGNYQELVGIIFKKLQLPDLLEKELTSIEAKISNKPNPKGGSSTVTHRTESRFFHWQGHSKTEDTGGKKVKNESYNESANIQKIKTIKGNNDATPKAVNDRFSVFDDEINLNIPQNKKENELETNIRSESNNRNINTNKIKRTEEEDDVIPKRIKLKETTKDILNNLAALNCVPSVNDHFSVFDSGDIDENLDLNMCRNKKENGTEIKTDDYNQNEIDSEPLITKKIKRTKKDDVNSRKIKLKETKNDVLNDLTALNSIASLHDFLDIAEIDENLDMDTCRHQKENATVLKMNKDNKTFNTNKNNKSTSQNEVATEKDNEENKTKTTEEIPSQHLYLKKLNVLTPKFVYKMYGEMEKIPNLIHKISLRIH</sequence>
<keyword evidence="10 25" id="KW-0347">Helicase</keyword>
<keyword evidence="13 22" id="KW-0238">DNA-binding</keyword>
<comment type="caution">
    <text evidence="25">The sequence shown here is derived from an EMBL/GenBank/DDBJ whole genome shotgun (WGS) entry which is preliminary data.</text>
</comment>
<comment type="catalytic activity">
    <reaction evidence="19">
        <text>ATP + H2O = ADP + phosphate + H(+)</text>
        <dbReference type="Rhea" id="RHEA:13065"/>
        <dbReference type="ChEBI" id="CHEBI:15377"/>
        <dbReference type="ChEBI" id="CHEBI:15378"/>
        <dbReference type="ChEBI" id="CHEBI:30616"/>
        <dbReference type="ChEBI" id="CHEBI:43474"/>
        <dbReference type="ChEBI" id="CHEBI:456216"/>
        <dbReference type="EC" id="3.6.4.12"/>
    </reaction>
</comment>
<evidence type="ECO:0000256" key="22">
    <source>
        <dbReference type="RuleBase" id="RU004070"/>
    </source>
</evidence>
<dbReference type="InterPro" id="IPR033762">
    <property type="entry name" value="MCM_OB"/>
</dbReference>
<dbReference type="GO" id="GO:0017116">
    <property type="term" value="F:single-stranded DNA helicase activity"/>
    <property type="evidence" value="ECO:0007669"/>
    <property type="project" value="TreeGrafter"/>
</dbReference>
<dbReference type="PRINTS" id="PR01657">
    <property type="entry name" value="MCMFAMILY"/>
</dbReference>
<dbReference type="PROSITE" id="PS50051">
    <property type="entry name" value="MCM_2"/>
    <property type="match status" value="1"/>
</dbReference>
<dbReference type="InterPro" id="IPR001208">
    <property type="entry name" value="MCM_dom"/>
</dbReference>
<dbReference type="InterPro" id="IPR003593">
    <property type="entry name" value="AAA+_ATPase"/>
</dbReference>
<evidence type="ECO:0000256" key="7">
    <source>
        <dbReference type="ARBA" id="ARBA00022763"/>
    </source>
</evidence>
<keyword evidence="15" id="KW-0539">Nucleus</keyword>
<evidence type="ECO:0000256" key="16">
    <source>
        <dbReference type="ARBA" id="ARBA00023254"/>
    </source>
</evidence>
<dbReference type="AlphaFoldDB" id="A0A482VSA1"/>
<dbReference type="Pfam" id="PF17207">
    <property type="entry name" value="MCM_OB"/>
    <property type="match status" value="1"/>
</dbReference>
<dbReference type="SMART" id="SM00350">
    <property type="entry name" value="MCM"/>
    <property type="match status" value="1"/>
</dbReference>
<evidence type="ECO:0000256" key="13">
    <source>
        <dbReference type="ARBA" id="ARBA00023125"/>
    </source>
</evidence>
<dbReference type="GO" id="GO:0006260">
    <property type="term" value="P:DNA replication"/>
    <property type="evidence" value="ECO:0007669"/>
    <property type="project" value="InterPro"/>
</dbReference>
<keyword evidence="11" id="KW-0862">Zinc</keyword>
<feature type="region of interest" description="Disordered" evidence="23">
    <location>
        <begin position="905"/>
        <end position="940"/>
    </location>
</feature>
<evidence type="ECO:0000256" key="4">
    <source>
        <dbReference type="ARBA" id="ARBA00022705"/>
    </source>
</evidence>
<gene>
    <name evidence="25" type="ORF">BDFB_001653</name>
</gene>
<dbReference type="InterPro" id="IPR041562">
    <property type="entry name" value="MCM_lid"/>
</dbReference>
<dbReference type="Pfam" id="PF17855">
    <property type="entry name" value="MCM_lid"/>
    <property type="match status" value="1"/>
</dbReference>
<evidence type="ECO:0000256" key="14">
    <source>
        <dbReference type="ARBA" id="ARBA00023204"/>
    </source>
</evidence>
<dbReference type="OrthoDB" id="271325at2759"/>
<dbReference type="Proteomes" id="UP000292052">
    <property type="component" value="Unassembled WGS sequence"/>
</dbReference>
<evidence type="ECO:0000256" key="8">
    <source>
        <dbReference type="ARBA" id="ARBA00022771"/>
    </source>
</evidence>
<keyword evidence="8" id="KW-0863">Zinc-finger</keyword>
<dbReference type="SMART" id="SM00382">
    <property type="entry name" value="AAA"/>
    <property type="match status" value="1"/>
</dbReference>
<dbReference type="Gene3D" id="2.40.50.140">
    <property type="entry name" value="Nucleic acid-binding proteins"/>
    <property type="match status" value="1"/>
</dbReference>
<dbReference type="GO" id="GO:0016787">
    <property type="term" value="F:hydrolase activity"/>
    <property type="evidence" value="ECO:0007669"/>
    <property type="project" value="UniProtKB-KW"/>
</dbReference>